<dbReference type="Proteomes" id="UP001642360">
    <property type="component" value="Unassembled WGS sequence"/>
</dbReference>
<comment type="caution">
    <text evidence="3">The sequence shown here is derived from an EMBL/GenBank/DDBJ whole genome shotgun (WGS) entry which is preliminary data.</text>
</comment>
<feature type="compositionally biased region" description="Basic and acidic residues" evidence="1">
    <location>
        <begin position="1"/>
        <end position="10"/>
    </location>
</feature>
<evidence type="ECO:0000256" key="1">
    <source>
        <dbReference type="SAM" id="MobiDB-lite"/>
    </source>
</evidence>
<feature type="domain" description="PB1-like" evidence="2">
    <location>
        <begin position="27"/>
        <end position="88"/>
    </location>
</feature>
<dbReference type="AlphaFoldDB" id="A0ABC8R9P4"/>
<organism evidence="3 4">
    <name type="scientific">Ilex paraguariensis</name>
    <name type="common">yerba mate</name>
    <dbReference type="NCBI Taxonomy" id="185542"/>
    <lineage>
        <taxon>Eukaryota</taxon>
        <taxon>Viridiplantae</taxon>
        <taxon>Streptophyta</taxon>
        <taxon>Embryophyta</taxon>
        <taxon>Tracheophyta</taxon>
        <taxon>Spermatophyta</taxon>
        <taxon>Magnoliopsida</taxon>
        <taxon>eudicotyledons</taxon>
        <taxon>Gunneridae</taxon>
        <taxon>Pentapetalae</taxon>
        <taxon>asterids</taxon>
        <taxon>campanulids</taxon>
        <taxon>Aquifoliales</taxon>
        <taxon>Aquifoliaceae</taxon>
        <taxon>Ilex</taxon>
    </lineage>
</organism>
<reference evidence="3 4" key="1">
    <citation type="submission" date="2024-02" db="EMBL/GenBank/DDBJ databases">
        <authorList>
            <person name="Vignale AGUSTIN F."/>
            <person name="Sosa J E."/>
            <person name="Modenutti C."/>
        </authorList>
    </citation>
    <scope>NUCLEOTIDE SEQUENCE [LARGE SCALE GENOMIC DNA]</scope>
</reference>
<name>A0ABC8R9P4_9AQUA</name>
<evidence type="ECO:0000313" key="4">
    <source>
        <dbReference type="Proteomes" id="UP001642360"/>
    </source>
</evidence>
<feature type="region of interest" description="Disordered" evidence="1">
    <location>
        <begin position="1"/>
        <end position="20"/>
    </location>
</feature>
<protein>
    <recommendedName>
        <fullName evidence="2">PB1-like domain-containing protein</fullName>
    </recommendedName>
</protein>
<evidence type="ECO:0000259" key="2">
    <source>
        <dbReference type="Pfam" id="PF26130"/>
    </source>
</evidence>
<dbReference type="Pfam" id="PF26130">
    <property type="entry name" value="PB1-like"/>
    <property type="match status" value="1"/>
</dbReference>
<dbReference type="InterPro" id="IPR058594">
    <property type="entry name" value="PB1-like_dom_pln"/>
</dbReference>
<dbReference type="EMBL" id="CAUOFW020000959">
    <property type="protein sequence ID" value="CAK9139378.1"/>
    <property type="molecule type" value="Genomic_DNA"/>
</dbReference>
<gene>
    <name evidence="3" type="ORF">ILEXP_LOCUS6770</name>
</gene>
<accession>A0ABC8R9P4</accession>
<proteinExistence type="predicted"/>
<sequence length="94" mass="10641">MVRSIRKEKGNQVGSSDVPYYGHDSSLFSMEVHHSGQFTESPTKAYVGGKINYIDDCDCELMSLIEMDDIANSLGYAPYIGFYYKLPSWIWTKG</sequence>
<keyword evidence="4" id="KW-1185">Reference proteome</keyword>
<evidence type="ECO:0000313" key="3">
    <source>
        <dbReference type="EMBL" id="CAK9139378.1"/>
    </source>
</evidence>